<dbReference type="InterPro" id="IPR052349">
    <property type="entry name" value="Metallo-hydrolase_Enzymes"/>
</dbReference>
<dbReference type="Proteomes" id="UP000265619">
    <property type="component" value="Unassembled WGS sequence"/>
</dbReference>
<dbReference type="EMBL" id="QXMN01000031">
    <property type="protein sequence ID" value="RIX76522.1"/>
    <property type="molecule type" value="Genomic_DNA"/>
</dbReference>
<comment type="caution">
    <text evidence="2">The sequence shown here is derived from an EMBL/GenBank/DDBJ whole genome shotgun (WGS) entry which is preliminary data.</text>
</comment>
<dbReference type="InterPro" id="IPR013108">
    <property type="entry name" value="Amidohydro_3"/>
</dbReference>
<protein>
    <submittedName>
        <fullName evidence="2">Amidohydrolase</fullName>
    </submittedName>
</protein>
<gene>
    <name evidence="2" type="ORF">D3H34_21750</name>
</gene>
<dbReference type="GO" id="GO:0006209">
    <property type="term" value="P:cytosine catabolic process"/>
    <property type="evidence" value="ECO:0007669"/>
    <property type="project" value="TreeGrafter"/>
</dbReference>
<dbReference type="GO" id="GO:0035888">
    <property type="term" value="F:isoguanine deaminase activity"/>
    <property type="evidence" value="ECO:0007669"/>
    <property type="project" value="TreeGrafter"/>
</dbReference>
<evidence type="ECO:0000313" key="3">
    <source>
        <dbReference type="Proteomes" id="UP000265619"/>
    </source>
</evidence>
<dbReference type="SUPFAM" id="SSF51556">
    <property type="entry name" value="Metallo-dependent hydrolases"/>
    <property type="match status" value="1"/>
</dbReference>
<dbReference type="InterPro" id="IPR011059">
    <property type="entry name" value="Metal-dep_hydrolase_composite"/>
</dbReference>
<dbReference type="Gene3D" id="3.20.20.140">
    <property type="entry name" value="Metal-dependent hydrolases"/>
    <property type="match status" value="1"/>
</dbReference>
<sequence>MTTPTRLEALRIPAPLRGFDAGDAQVFDVTIEGDRIAAIVPSASQSHARGTLLSALVEAHAHIDKNFTVQDVGAAQGDLFTAIERMGRHRASWTGASLRLRMERALHEAWRAGTRALRTHLDWVEAETPAALAVFEALREEWRAHIELQFVALVPLDVFADLAAGERIAREVKRAGGTLGAFVYRNEGLVHKLGRVFDLAQQHGLGLDFHVDEGLDTDASGLRSIAQLVRARDFKGPVVCGHACSLSVQDDAVAAETLALCAGVGLHLVALPTTNLYLQGAWDRTPVARGITRIREAASHGLRASLATDNVQDAFYPYGSYDLLETFGLGVQMAHLAPAADWLDTITVNPAKALGLAWDGRIAPGCPADLVVLAATDEHELIGPRGRLRHIYRAGQLLEPTAS</sequence>
<dbReference type="GO" id="GO:0004131">
    <property type="term" value="F:cytosine deaminase activity"/>
    <property type="evidence" value="ECO:0007669"/>
    <property type="project" value="TreeGrafter"/>
</dbReference>
<dbReference type="Pfam" id="PF07969">
    <property type="entry name" value="Amidohydro_3"/>
    <property type="match status" value="1"/>
</dbReference>
<dbReference type="PANTHER" id="PTHR32027:SF0">
    <property type="entry name" value="CYTOSINE DEAMINASE"/>
    <property type="match status" value="1"/>
</dbReference>
<feature type="domain" description="Amidohydrolase 3" evidence="1">
    <location>
        <begin position="156"/>
        <end position="374"/>
    </location>
</feature>
<dbReference type="SUPFAM" id="SSF51338">
    <property type="entry name" value="Composite domain of metallo-dependent hydrolases"/>
    <property type="match status" value="1"/>
</dbReference>
<evidence type="ECO:0000259" key="1">
    <source>
        <dbReference type="Pfam" id="PF07969"/>
    </source>
</evidence>
<dbReference type="PANTHER" id="PTHR32027">
    <property type="entry name" value="CYTOSINE DEAMINASE"/>
    <property type="match status" value="1"/>
</dbReference>
<proteinExistence type="predicted"/>
<dbReference type="AlphaFoldDB" id="A0A9X8D1V0"/>
<accession>A0A9X8D1V0</accession>
<reference evidence="2 3" key="1">
    <citation type="submission" date="2018-09" db="EMBL/GenBank/DDBJ databases">
        <title>Acidovorax cavernicola nov. sp. isolated from Gruta de las Maravillas (Aracena, Spain).</title>
        <authorList>
            <person name="Jurado V."/>
            <person name="Gutierrez-Patricio S."/>
            <person name="Gonzalez-Pimentel J.L."/>
            <person name="Miller A.Z."/>
            <person name="Laiz L."/>
            <person name="Saiz-Jimenez C."/>
        </authorList>
    </citation>
    <scope>NUCLEOTIDE SEQUENCE [LARGE SCALE GENOMIC DNA]</scope>
    <source>
        <strain evidence="2 3">1011MAR4D40.2</strain>
    </source>
</reference>
<dbReference type="Gene3D" id="2.30.40.10">
    <property type="entry name" value="Urease, subunit C, domain 1"/>
    <property type="match status" value="1"/>
</dbReference>
<evidence type="ECO:0000313" key="2">
    <source>
        <dbReference type="EMBL" id="RIX76522.1"/>
    </source>
</evidence>
<dbReference type="OrthoDB" id="9815027at2"/>
<name>A0A9X8D1V0_9BURK</name>
<dbReference type="RefSeq" id="WP_119556329.1">
    <property type="nucleotide sequence ID" value="NZ_QXMN01000031.1"/>
</dbReference>
<keyword evidence="3" id="KW-1185">Reference proteome</keyword>
<organism evidence="2 3">
    <name type="scientific">Acidovorax cavernicola</name>
    <dbReference type="NCBI Taxonomy" id="1675792"/>
    <lineage>
        <taxon>Bacteria</taxon>
        <taxon>Pseudomonadati</taxon>
        <taxon>Pseudomonadota</taxon>
        <taxon>Betaproteobacteria</taxon>
        <taxon>Burkholderiales</taxon>
        <taxon>Comamonadaceae</taxon>
        <taxon>Acidovorax</taxon>
    </lineage>
</organism>
<dbReference type="InterPro" id="IPR032466">
    <property type="entry name" value="Metal_Hydrolase"/>
</dbReference>